<evidence type="ECO:0000313" key="15">
    <source>
        <dbReference type="EMBL" id="KTW29384.1"/>
    </source>
</evidence>
<evidence type="ECO:0000256" key="1">
    <source>
        <dbReference type="ARBA" id="ARBA00022443"/>
    </source>
</evidence>
<evidence type="ECO:0000256" key="2">
    <source>
        <dbReference type="ARBA" id="ARBA00022723"/>
    </source>
</evidence>
<dbReference type="AlphaFoldDB" id="A0A0W4ZLX3"/>
<dbReference type="OrthoDB" id="8783038at2759"/>
<dbReference type="InterPro" id="IPR031160">
    <property type="entry name" value="F_BAR_dom"/>
</dbReference>
<dbReference type="PROSITE" id="PS00479">
    <property type="entry name" value="ZF_DAG_PE_1"/>
    <property type="match status" value="1"/>
</dbReference>
<dbReference type="PROSITE" id="PS50002">
    <property type="entry name" value="SH3"/>
    <property type="match status" value="2"/>
</dbReference>
<dbReference type="Pfam" id="PF00018">
    <property type="entry name" value="SH3_1"/>
    <property type="match status" value="1"/>
</dbReference>
<dbReference type="VEuPathDB" id="FungiDB:T552_01338"/>
<feature type="domain" description="Phorbol-ester/DAG-type" evidence="13">
    <location>
        <begin position="408"/>
        <end position="458"/>
    </location>
</feature>
<dbReference type="PANTHER" id="PTHR15735:SF21">
    <property type="entry name" value="PROTEIN NERVOUS WRECK"/>
    <property type="match status" value="1"/>
</dbReference>
<dbReference type="CDD" id="cd20824">
    <property type="entry name" value="C1_SpBZZ1-like"/>
    <property type="match status" value="1"/>
</dbReference>
<evidence type="ECO:0000256" key="11">
    <source>
        <dbReference type="SAM" id="MobiDB-lite"/>
    </source>
</evidence>
<evidence type="ECO:0000256" key="6">
    <source>
        <dbReference type="ARBA" id="ARBA00061387"/>
    </source>
</evidence>
<dbReference type="GeneID" id="28936127"/>
<evidence type="ECO:0000313" key="16">
    <source>
        <dbReference type="Proteomes" id="UP000054454"/>
    </source>
</evidence>
<dbReference type="EMBL" id="LFVZ01000005">
    <property type="protein sequence ID" value="KTW29384.1"/>
    <property type="molecule type" value="Genomic_DNA"/>
</dbReference>
<organism evidence="15 16">
    <name type="scientific">Pneumocystis carinii (strain B80)</name>
    <name type="common">Rat pneumocystis pneumonia agent</name>
    <name type="synonym">Pneumocystis carinii f. sp. carinii</name>
    <dbReference type="NCBI Taxonomy" id="1408658"/>
    <lineage>
        <taxon>Eukaryota</taxon>
        <taxon>Fungi</taxon>
        <taxon>Dikarya</taxon>
        <taxon>Ascomycota</taxon>
        <taxon>Taphrinomycotina</taxon>
        <taxon>Pneumocystomycetes</taxon>
        <taxon>Pneumocystaceae</taxon>
        <taxon>Pneumocystis</taxon>
    </lineage>
</organism>
<accession>A0A0W4ZLX3</accession>
<dbReference type="SUPFAM" id="SSF50044">
    <property type="entry name" value="SH3-domain"/>
    <property type="match status" value="2"/>
</dbReference>
<dbReference type="SMART" id="SM00109">
    <property type="entry name" value="C1"/>
    <property type="match status" value="1"/>
</dbReference>
<dbReference type="GO" id="GO:0106006">
    <property type="term" value="F:cytoskeletal protein-membrane anchor activity"/>
    <property type="evidence" value="ECO:0007669"/>
    <property type="project" value="EnsemblFungi"/>
</dbReference>
<evidence type="ECO:0000259" key="14">
    <source>
        <dbReference type="PROSITE" id="PS51741"/>
    </source>
</evidence>
<dbReference type="SMART" id="SM00326">
    <property type="entry name" value="SH3"/>
    <property type="match status" value="2"/>
</dbReference>
<dbReference type="InterPro" id="IPR035459">
    <property type="entry name" value="Bzz1_SH3_1"/>
</dbReference>
<evidence type="ECO:0000256" key="4">
    <source>
        <dbReference type="ARBA" id="ARBA00023054"/>
    </source>
</evidence>
<evidence type="ECO:0000256" key="10">
    <source>
        <dbReference type="SAM" id="Coils"/>
    </source>
</evidence>
<feature type="domain" description="F-BAR" evidence="14">
    <location>
        <begin position="1"/>
        <end position="278"/>
    </location>
</feature>
<dbReference type="SUPFAM" id="SSF57889">
    <property type="entry name" value="Cysteine-rich domain"/>
    <property type="match status" value="1"/>
</dbReference>
<evidence type="ECO:0000256" key="3">
    <source>
        <dbReference type="ARBA" id="ARBA00022833"/>
    </source>
</evidence>
<dbReference type="Pfam" id="PF00130">
    <property type="entry name" value="C1_1"/>
    <property type="match status" value="1"/>
</dbReference>
<dbReference type="InterPro" id="IPR002219">
    <property type="entry name" value="PKC_DAG/PE"/>
</dbReference>
<keyword evidence="2" id="KW-0479">Metal-binding</keyword>
<comment type="function">
    <text evidence="5">Plays a role in endocytosis and trafficking to the vacuole. Functions with type I myosins to restore polarity of the actin cytoskeleton after NaCl stress.</text>
</comment>
<feature type="domain" description="SH3" evidence="12">
    <location>
        <begin position="527"/>
        <end position="587"/>
    </location>
</feature>
<dbReference type="InterPro" id="IPR027267">
    <property type="entry name" value="AH/BAR_dom_sf"/>
</dbReference>
<feature type="region of interest" description="Disordered" evidence="11">
    <location>
        <begin position="461"/>
        <end position="482"/>
    </location>
</feature>
<comment type="similarity">
    <text evidence="6">Belongs to the BZZ1 family.</text>
</comment>
<dbReference type="InterPro" id="IPR001060">
    <property type="entry name" value="FCH_dom"/>
</dbReference>
<keyword evidence="16" id="KW-1185">Reference proteome</keyword>
<dbReference type="FunFam" id="1.20.1270.60:FF:000060">
    <property type="entry name" value="Actin polymerization protein Bzz1"/>
    <property type="match status" value="1"/>
</dbReference>
<name>A0A0W4ZLX3_PNEC8</name>
<evidence type="ECO:0000256" key="8">
    <source>
        <dbReference type="PROSITE-ProRule" id="PRU00192"/>
    </source>
</evidence>
<evidence type="ECO:0000256" key="7">
    <source>
        <dbReference type="ARBA" id="ARBA00074946"/>
    </source>
</evidence>
<evidence type="ECO:0000256" key="5">
    <source>
        <dbReference type="ARBA" id="ARBA00054085"/>
    </source>
</evidence>
<dbReference type="Pfam" id="PF00611">
    <property type="entry name" value="FCH"/>
    <property type="match status" value="1"/>
</dbReference>
<dbReference type="PANTHER" id="PTHR15735">
    <property type="entry name" value="FCH AND DOUBLE SH3 DOMAINS PROTEIN"/>
    <property type="match status" value="1"/>
</dbReference>
<dbReference type="PRINTS" id="PR00452">
    <property type="entry name" value="SH3DOMAIN"/>
</dbReference>
<dbReference type="InterPro" id="IPR057870">
    <property type="entry name" value="HR1_TOCA"/>
</dbReference>
<dbReference type="PROSITE" id="PS51741">
    <property type="entry name" value="F_BAR"/>
    <property type="match status" value="1"/>
</dbReference>
<feature type="coiled-coil region" evidence="10">
    <location>
        <begin position="331"/>
        <end position="358"/>
    </location>
</feature>
<gene>
    <name evidence="15" type="ORF">T552_01338</name>
</gene>
<comment type="caution">
    <text evidence="15">The sequence shown here is derived from an EMBL/GenBank/DDBJ whole genome shotgun (WGS) entry which is preliminary data.</text>
</comment>
<dbReference type="Gene3D" id="1.20.1270.60">
    <property type="entry name" value="Arfaptin homology (AH) domain/BAR domain"/>
    <property type="match status" value="1"/>
</dbReference>
<keyword evidence="4 9" id="KW-0175">Coiled coil</keyword>
<dbReference type="InterPro" id="IPR036028">
    <property type="entry name" value="SH3-like_dom_sf"/>
</dbReference>
<evidence type="ECO:0000259" key="12">
    <source>
        <dbReference type="PROSITE" id="PS50002"/>
    </source>
</evidence>
<dbReference type="GO" id="GO:0030479">
    <property type="term" value="C:actin cortical patch"/>
    <property type="evidence" value="ECO:0007669"/>
    <property type="project" value="EnsemblFungi"/>
</dbReference>
<dbReference type="GO" id="GO:0046872">
    <property type="term" value="F:metal ion binding"/>
    <property type="evidence" value="ECO:0007669"/>
    <property type="project" value="UniProtKB-KW"/>
</dbReference>
<dbReference type="CDD" id="cd11912">
    <property type="entry name" value="SH3_Bzz1_1"/>
    <property type="match status" value="1"/>
</dbReference>
<dbReference type="Pfam" id="PF25610">
    <property type="entry name" value="HR1_TOCA"/>
    <property type="match status" value="1"/>
</dbReference>
<dbReference type="Gene3D" id="6.10.140.470">
    <property type="match status" value="1"/>
</dbReference>
<dbReference type="SUPFAM" id="SSF103657">
    <property type="entry name" value="BAR/IMD domain-like"/>
    <property type="match status" value="1"/>
</dbReference>
<dbReference type="Gene3D" id="2.30.30.40">
    <property type="entry name" value="SH3 Domains"/>
    <property type="match status" value="2"/>
</dbReference>
<evidence type="ECO:0000256" key="9">
    <source>
        <dbReference type="PROSITE-ProRule" id="PRU01077"/>
    </source>
</evidence>
<protein>
    <recommendedName>
        <fullName evidence="7">Protein BZZ1</fullName>
    </recommendedName>
</protein>
<dbReference type="GO" id="GO:0034314">
    <property type="term" value="P:Arp2/3 complex-mediated actin nucleation"/>
    <property type="evidence" value="ECO:0007669"/>
    <property type="project" value="EnsemblFungi"/>
</dbReference>
<dbReference type="InterPro" id="IPR046349">
    <property type="entry name" value="C1-like_sf"/>
</dbReference>
<proteinExistence type="inferred from homology"/>
<dbReference type="Gene3D" id="3.30.60.20">
    <property type="match status" value="1"/>
</dbReference>
<dbReference type="Pfam" id="PF14604">
    <property type="entry name" value="SH3_9"/>
    <property type="match status" value="1"/>
</dbReference>
<evidence type="ECO:0000259" key="13">
    <source>
        <dbReference type="PROSITE" id="PS50081"/>
    </source>
</evidence>
<dbReference type="PROSITE" id="PS50081">
    <property type="entry name" value="ZF_DAG_PE_2"/>
    <property type="match status" value="1"/>
</dbReference>
<keyword evidence="3" id="KW-0862">Zinc</keyword>
<reference evidence="16" key="1">
    <citation type="journal article" date="2016" name="Nat. Commun.">
        <title>Genome analysis of three Pneumocystis species reveals adaptation mechanisms to life exclusively in mammalian hosts.</title>
        <authorList>
            <person name="Ma L."/>
            <person name="Chen Z."/>
            <person name="Huang D.W."/>
            <person name="Kutty G."/>
            <person name="Ishihara M."/>
            <person name="Wang H."/>
            <person name="Abouelleil A."/>
            <person name="Bishop L."/>
            <person name="Davey E."/>
            <person name="Deng R."/>
            <person name="Deng X."/>
            <person name="Fan L."/>
            <person name="Fantoni G."/>
            <person name="Fitzgerald M."/>
            <person name="Gogineni E."/>
            <person name="Goldberg J.M."/>
            <person name="Handley G."/>
            <person name="Hu X."/>
            <person name="Huber C."/>
            <person name="Jiao X."/>
            <person name="Jones K."/>
            <person name="Levin J.Z."/>
            <person name="Liu Y."/>
            <person name="Macdonald P."/>
            <person name="Melnikov A."/>
            <person name="Raley C."/>
            <person name="Sassi M."/>
            <person name="Sherman B.T."/>
            <person name="Song X."/>
            <person name="Sykes S."/>
            <person name="Tran B."/>
            <person name="Walsh L."/>
            <person name="Xia Y."/>
            <person name="Yang J."/>
            <person name="Young S."/>
            <person name="Zeng Q."/>
            <person name="Zheng X."/>
            <person name="Stephens R."/>
            <person name="Nusbaum C."/>
            <person name="Birren B.W."/>
            <person name="Azadi P."/>
            <person name="Lempicki R.A."/>
            <person name="Cuomo C.A."/>
            <person name="Kovacs J.A."/>
        </authorList>
    </citation>
    <scope>NUCLEOTIDE SEQUENCE [LARGE SCALE GENOMIC DNA]</scope>
    <source>
        <strain evidence="16">B80</strain>
    </source>
</reference>
<feature type="domain" description="SH3" evidence="12">
    <location>
        <begin position="618"/>
        <end position="678"/>
    </location>
</feature>
<keyword evidence="1 8" id="KW-0728">SH3 domain</keyword>
<dbReference type="RefSeq" id="XP_018226577.1">
    <property type="nucleotide sequence ID" value="XM_018369925.1"/>
</dbReference>
<dbReference type="GO" id="GO:0072583">
    <property type="term" value="P:clathrin-dependent endocytosis"/>
    <property type="evidence" value="ECO:0007669"/>
    <property type="project" value="EnsemblFungi"/>
</dbReference>
<dbReference type="InterPro" id="IPR001452">
    <property type="entry name" value="SH3_domain"/>
</dbReference>
<sequence length="681" mass="77882">MEVQRTNISSTYFLLKDAFKPVDNWVNNGIKWLDDLQSFYRERSVIEKEYSVRLASLSRKYHEKKGRRSTSLSVGDNPKMTPGSLECASVTTWENILNHTENLAKERQIFSEELNTQVVDKLKTLAIKSDDLRKKHVFFSERLLEEREKIYMELKKMKLKYDEHCHLVENSRQKHEKSSEENKAKAKKIYNQNILSMNNAKNNYIIAIHVANAHKNKYFFSDIPDILDSMQDINELRIQSMNSIWVTAAYLEISTFNRSKNHLNDLIEFVGKNDPVLDSTMFIHHNVSSWHEPPNFVFEPCSIWHDSDQMIADDHSIIFLKNKALRSRMKLLQLQENVDTKKREIDGLQNLREVYSKNPNLGNQDEVTNNLLDARREVAFMDNRRLTLQIEVNVITNVIGEIDTSMLLHDFKPSSFTIPTNCDCCHSTIWGLARQGLTCKFCNYNCHFKCEMKVSISCPGKKEGKKTKKTKELSDSQSFGKNTSSLSLSLKNIDLDKSSSQEKIASDSPLKTTMLMNQSRTSLSSTSERQMAKVLYNYVSGSNTELSVKEGDEIIVLEKDDGSGWITARLGSQEGIVPTTYVKMLNSQGFISNESVSSTLVKPAKKAGPAVVPRRAKKKEVYVKALYDYDAVSDFEISIKRGDLIKLIKSDQGDGWNEGELNGYIGQFPASYVEITSERPQ</sequence>
<dbReference type="SMART" id="SM00055">
    <property type="entry name" value="FCH"/>
    <property type="match status" value="1"/>
</dbReference>
<dbReference type="GO" id="GO:0030833">
    <property type="term" value="P:regulation of actin filament polymerization"/>
    <property type="evidence" value="ECO:0007669"/>
    <property type="project" value="TreeGrafter"/>
</dbReference>
<dbReference type="Proteomes" id="UP000054454">
    <property type="component" value="Unassembled WGS sequence"/>
</dbReference>